<evidence type="ECO:0000313" key="1">
    <source>
        <dbReference type="EMBL" id="NWC83827.1"/>
    </source>
</evidence>
<accession>A0A7Y7ZF36</accession>
<protein>
    <submittedName>
        <fullName evidence="1">Uncharacterized protein</fullName>
    </submittedName>
</protein>
<dbReference type="AlphaFoldDB" id="A0A7Y7ZF36"/>
<comment type="caution">
    <text evidence="1">The sequence shown here is derived from an EMBL/GenBank/DDBJ whole genome shotgun (WGS) entry which is preliminary data.</text>
</comment>
<reference evidence="1 2" key="1">
    <citation type="submission" date="2020-04" db="EMBL/GenBank/DDBJ databases">
        <title>Molecular characterization of pseudomonads from Agaricus bisporus reveal novel blotch 2 pathogens in Western Europe.</title>
        <authorList>
            <person name="Taparia T."/>
            <person name="Krijger M."/>
            <person name="Haynes E."/>
            <person name="Elpinstone J.G."/>
            <person name="Noble R."/>
            <person name="Van Der Wolf J."/>
        </authorList>
    </citation>
    <scope>NUCLEOTIDE SEQUENCE [LARGE SCALE GENOMIC DNA]</scope>
    <source>
        <strain evidence="1 2">P7765</strain>
    </source>
</reference>
<sequence length="125" mass="14292">MSMNQVVQLHIHNPAVELSHYEEIIESRRLQLFGELSTLGYDRMLLLDAADRPAYLRCKAAVEHLSTLETMASRGLKTAEDLHEHIQLVRDLSDVLTDITAAELRTYSLDLLRSMDAEMQSQRRA</sequence>
<organism evidence="1 2">
    <name type="scientific">Pseudomonas putida</name>
    <name type="common">Arthrobacter siderocapsulatus</name>
    <dbReference type="NCBI Taxonomy" id="303"/>
    <lineage>
        <taxon>Bacteria</taxon>
        <taxon>Pseudomonadati</taxon>
        <taxon>Pseudomonadota</taxon>
        <taxon>Gammaproteobacteria</taxon>
        <taxon>Pseudomonadales</taxon>
        <taxon>Pseudomonadaceae</taxon>
        <taxon>Pseudomonas</taxon>
    </lineage>
</organism>
<dbReference type="RefSeq" id="WP_177011190.1">
    <property type="nucleotide sequence ID" value="NZ_JACARV010000107.1"/>
</dbReference>
<evidence type="ECO:0000313" key="2">
    <source>
        <dbReference type="Proteomes" id="UP000542695"/>
    </source>
</evidence>
<proteinExistence type="predicted"/>
<dbReference type="EMBL" id="JACARV010000107">
    <property type="protein sequence ID" value="NWC83827.1"/>
    <property type="molecule type" value="Genomic_DNA"/>
</dbReference>
<gene>
    <name evidence="1" type="ORF">HX798_26600</name>
</gene>
<dbReference type="Proteomes" id="UP000542695">
    <property type="component" value="Unassembled WGS sequence"/>
</dbReference>
<name>A0A7Y7ZF36_PSEPU</name>